<dbReference type="EnsemblPlants" id="AET7Gv20764000.5">
    <property type="protein sequence ID" value="AET7Gv20764000.5"/>
    <property type="gene ID" value="AET7Gv20764000"/>
</dbReference>
<evidence type="ECO:0008006" key="3">
    <source>
        <dbReference type="Google" id="ProtNLM"/>
    </source>
</evidence>
<accession>A0A453RYY5</accession>
<sequence>FHQVVFTNLTTLSLNEWCLHNSCKALLYVLRHSPNLEKLTLGLSEVWISEFPRTLMGTLVHESSVIVFGCYLQVGALIYRRP</sequence>
<evidence type="ECO:0000313" key="1">
    <source>
        <dbReference type="EnsemblPlants" id="AET7Gv20764000.5"/>
    </source>
</evidence>
<dbReference type="AlphaFoldDB" id="A0A453RYY5"/>
<proteinExistence type="predicted"/>
<reference evidence="1" key="3">
    <citation type="journal article" date="2017" name="Nature">
        <title>Genome sequence of the progenitor of the wheat D genome Aegilops tauschii.</title>
        <authorList>
            <person name="Luo M.C."/>
            <person name="Gu Y.Q."/>
            <person name="Puiu D."/>
            <person name="Wang H."/>
            <person name="Twardziok S.O."/>
            <person name="Deal K.R."/>
            <person name="Huo N."/>
            <person name="Zhu T."/>
            <person name="Wang L."/>
            <person name="Wang Y."/>
            <person name="McGuire P.E."/>
            <person name="Liu S."/>
            <person name="Long H."/>
            <person name="Ramasamy R.K."/>
            <person name="Rodriguez J.C."/>
            <person name="Van S.L."/>
            <person name="Yuan L."/>
            <person name="Wang Z."/>
            <person name="Xia Z."/>
            <person name="Xiao L."/>
            <person name="Anderson O.D."/>
            <person name="Ouyang S."/>
            <person name="Liang Y."/>
            <person name="Zimin A.V."/>
            <person name="Pertea G."/>
            <person name="Qi P."/>
            <person name="Bennetzen J.L."/>
            <person name="Dai X."/>
            <person name="Dawson M.W."/>
            <person name="Muller H.G."/>
            <person name="Kugler K."/>
            <person name="Rivarola-Duarte L."/>
            <person name="Spannagl M."/>
            <person name="Mayer K.F.X."/>
            <person name="Lu F.H."/>
            <person name="Bevan M.W."/>
            <person name="Leroy P."/>
            <person name="Li P."/>
            <person name="You F.M."/>
            <person name="Sun Q."/>
            <person name="Liu Z."/>
            <person name="Lyons E."/>
            <person name="Wicker T."/>
            <person name="Salzberg S.L."/>
            <person name="Devos K.M."/>
            <person name="Dvorak J."/>
        </authorList>
    </citation>
    <scope>NUCLEOTIDE SEQUENCE [LARGE SCALE GENOMIC DNA]</scope>
    <source>
        <strain evidence="1">cv. AL8/78</strain>
    </source>
</reference>
<organism evidence="1 2">
    <name type="scientific">Aegilops tauschii subsp. strangulata</name>
    <name type="common">Goatgrass</name>
    <dbReference type="NCBI Taxonomy" id="200361"/>
    <lineage>
        <taxon>Eukaryota</taxon>
        <taxon>Viridiplantae</taxon>
        <taxon>Streptophyta</taxon>
        <taxon>Embryophyta</taxon>
        <taxon>Tracheophyta</taxon>
        <taxon>Spermatophyta</taxon>
        <taxon>Magnoliopsida</taxon>
        <taxon>Liliopsida</taxon>
        <taxon>Poales</taxon>
        <taxon>Poaceae</taxon>
        <taxon>BOP clade</taxon>
        <taxon>Pooideae</taxon>
        <taxon>Triticodae</taxon>
        <taxon>Triticeae</taxon>
        <taxon>Triticinae</taxon>
        <taxon>Aegilops</taxon>
    </lineage>
</organism>
<evidence type="ECO:0000313" key="2">
    <source>
        <dbReference type="Proteomes" id="UP000015105"/>
    </source>
</evidence>
<reference evidence="1" key="5">
    <citation type="journal article" date="2021" name="G3 (Bethesda)">
        <title>Aegilops tauschii genome assembly Aet v5.0 features greater sequence contiguity and improved annotation.</title>
        <authorList>
            <person name="Wang L."/>
            <person name="Zhu T."/>
            <person name="Rodriguez J.C."/>
            <person name="Deal K.R."/>
            <person name="Dubcovsky J."/>
            <person name="McGuire P.E."/>
            <person name="Lux T."/>
            <person name="Spannagl M."/>
            <person name="Mayer K.F.X."/>
            <person name="Baldrich P."/>
            <person name="Meyers B.C."/>
            <person name="Huo N."/>
            <person name="Gu Y.Q."/>
            <person name="Zhou H."/>
            <person name="Devos K.M."/>
            <person name="Bennetzen J.L."/>
            <person name="Unver T."/>
            <person name="Budak H."/>
            <person name="Gulick P.J."/>
            <person name="Galiba G."/>
            <person name="Kalapos B."/>
            <person name="Nelson D.R."/>
            <person name="Li P."/>
            <person name="You F.M."/>
            <person name="Luo M.C."/>
            <person name="Dvorak J."/>
        </authorList>
    </citation>
    <scope>NUCLEOTIDE SEQUENCE [LARGE SCALE GENOMIC DNA]</scope>
    <source>
        <strain evidence="1">cv. AL8/78</strain>
    </source>
</reference>
<reference evidence="2" key="1">
    <citation type="journal article" date="2014" name="Science">
        <title>Ancient hybridizations among the ancestral genomes of bread wheat.</title>
        <authorList>
            <consortium name="International Wheat Genome Sequencing Consortium,"/>
            <person name="Marcussen T."/>
            <person name="Sandve S.R."/>
            <person name="Heier L."/>
            <person name="Spannagl M."/>
            <person name="Pfeifer M."/>
            <person name="Jakobsen K.S."/>
            <person name="Wulff B.B."/>
            <person name="Steuernagel B."/>
            <person name="Mayer K.F."/>
            <person name="Olsen O.A."/>
        </authorList>
    </citation>
    <scope>NUCLEOTIDE SEQUENCE [LARGE SCALE GENOMIC DNA]</scope>
    <source>
        <strain evidence="2">cv. AL8/78</strain>
    </source>
</reference>
<name>A0A453RYY5_AEGTS</name>
<keyword evidence="2" id="KW-1185">Reference proteome</keyword>
<dbReference type="Gramene" id="AET7Gv20764000.5">
    <property type="protein sequence ID" value="AET7Gv20764000.5"/>
    <property type="gene ID" value="AET7Gv20764000"/>
</dbReference>
<dbReference type="Proteomes" id="UP000015105">
    <property type="component" value="Chromosome 7D"/>
</dbReference>
<reference evidence="2" key="2">
    <citation type="journal article" date="2017" name="Nat. Plants">
        <title>The Aegilops tauschii genome reveals multiple impacts of transposons.</title>
        <authorList>
            <person name="Zhao G."/>
            <person name="Zou C."/>
            <person name="Li K."/>
            <person name="Wang K."/>
            <person name="Li T."/>
            <person name="Gao L."/>
            <person name="Zhang X."/>
            <person name="Wang H."/>
            <person name="Yang Z."/>
            <person name="Liu X."/>
            <person name="Jiang W."/>
            <person name="Mao L."/>
            <person name="Kong X."/>
            <person name="Jiao Y."/>
            <person name="Jia J."/>
        </authorList>
    </citation>
    <scope>NUCLEOTIDE SEQUENCE [LARGE SCALE GENOMIC DNA]</scope>
    <source>
        <strain evidence="2">cv. AL8/78</strain>
    </source>
</reference>
<reference evidence="1" key="4">
    <citation type="submission" date="2019-03" db="UniProtKB">
        <authorList>
            <consortium name="EnsemblPlants"/>
        </authorList>
    </citation>
    <scope>IDENTIFICATION</scope>
</reference>
<protein>
    <recommendedName>
        <fullName evidence="3">FBD domain-containing protein</fullName>
    </recommendedName>
</protein>